<evidence type="ECO:0000256" key="4">
    <source>
        <dbReference type="ARBA" id="ARBA00023004"/>
    </source>
</evidence>
<dbReference type="GO" id="GO:0051537">
    <property type="term" value="F:2 iron, 2 sulfur cluster binding"/>
    <property type="evidence" value="ECO:0007669"/>
    <property type="project" value="UniProtKB-KW"/>
</dbReference>
<dbReference type="PANTHER" id="PTHR44379:SF2">
    <property type="entry name" value="BLR6218 PROTEIN"/>
    <property type="match status" value="1"/>
</dbReference>
<dbReference type="CDD" id="cd00207">
    <property type="entry name" value="fer2"/>
    <property type="match status" value="1"/>
</dbReference>
<dbReference type="InterPro" id="IPR012675">
    <property type="entry name" value="Beta-grasp_dom_sf"/>
</dbReference>
<dbReference type="FunFam" id="3.10.20.30:FF:000020">
    <property type="entry name" value="Xanthine dehydrogenase iron-sulfur subunit"/>
    <property type="match status" value="1"/>
</dbReference>
<dbReference type="InterPro" id="IPR002888">
    <property type="entry name" value="2Fe-2S-bd"/>
</dbReference>
<dbReference type="Gene3D" id="1.10.150.120">
    <property type="entry name" value="[2Fe-2S]-binding domain"/>
    <property type="match status" value="1"/>
</dbReference>
<evidence type="ECO:0000256" key="2">
    <source>
        <dbReference type="ARBA" id="ARBA00022723"/>
    </source>
</evidence>
<reference evidence="7 8" key="1">
    <citation type="submission" date="2018-04" db="EMBL/GenBank/DDBJ databases">
        <title>Genomic Encyclopedia of Archaeal and Bacterial Type Strains, Phase II (KMG-II): from individual species to whole genera.</title>
        <authorList>
            <person name="Goeker M."/>
        </authorList>
    </citation>
    <scope>NUCLEOTIDE SEQUENCE [LARGE SCALE GENOMIC DNA]</scope>
    <source>
        <strain evidence="7 8">DSM 100977</strain>
    </source>
</reference>
<dbReference type="EMBL" id="QBKS01000001">
    <property type="protein sequence ID" value="PTX56320.1"/>
    <property type="molecule type" value="Genomic_DNA"/>
</dbReference>
<evidence type="ECO:0000313" key="8">
    <source>
        <dbReference type="Proteomes" id="UP000243978"/>
    </source>
</evidence>
<keyword evidence="4" id="KW-0408">Iron</keyword>
<keyword evidence="3" id="KW-0560">Oxidoreductase</keyword>
<evidence type="ECO:0000259" key="6">
    <source>
        <dbReference type="PROSITE" id="PS51085"/>
    </source>
</evidence>
<dbReference type="PROSITE" id="PS51085">
    <property type="entry name" value="2FE2S_FER_2"/>
    <property type="match status" value="1"/>
</dbReference>
<dbReference type="OrthoDB" id="9792018at2"/>
<comment type="caution">
    <text evidence="7">The sequence shown here is derived from an EMBL/GenBank/DDBJ whole genome shotgun (WGS) entry which is preliminary data.</text>
</comment>
<accession>A0A2T6BJS8</accession>
<proteinExistence type="predicted"/>
<dbReference type="GO" id="GO:0016491">
    <property type="term" value="F:oxidoreductase activity"/>
    <property type="evidence" value="ECO:0007669"/>
    <property type="project" value="UniProtKB-KW"/>
</dbReference>
<dbReference type="AlphaFoldDB" id="A0A2T6BJS8"/>
<dbReference type="InterPro" id="IPR001041">
    <property type="entry name" value="2Fe-2S_ferredoxin-type"/>
</dbReference>
<evidence type="ECO:0000256" key="1">
    <source>
        <dbReference type="ARBA" id="ARBA00022714"/>
    </source>
</evidence>
<keyword evidence="2" id="KW-0479">Metal-binding</keyword>
<keyword evidence="1" id="KW-0001">2Fe-2S</keyword>
<dbReference type="InterPro" id="IPR006058">
    <property type="entry name" value="2Fe2S_fd_BS"/>
</dbReference>
<dbReference type="PROSITE" id="PS00197">
    <property type="entry name" value="2FE2S_FER_1"/>
    <property type="match status" value="1"/>
</dbReference>
<dbReference type="InterPro" id="IPR036010">
    <property type="entry name" value="2Fe-2S_ferredoxin-like_sf"/>
</dbReference>
<evidence type="ECO:0000313" key="7">
    <source>
        <dbReference type="EMBL" id="PTX56320.1"/>
    </source>
</evidence>
<dbReference type="PANTHER" id="PTHR44379">
    <property type="entry name" value="OXIDOREDUCTASE WITH IRON-SULFUR SUBUNIT"/>
    <property type="match status" value="1"/>
</dbReference>
<dbReference type="Pfam" id="PF00111">
    <property type="entry name" value="Fer2"/>
    <property type="match status" value="1"/>
</dbReference>
<dbReference type="Proteomes" id="UP000243978">
    <property type="component" value="Unassembled WGS sequence"/>
</dbReference>
<feature type="domain" description="2Fe-2S ferredoxin-type" evidence="6">
    <location>
        <begin position="1"/>
        <end position="77"/>
    </location>
</feature>
<gene>
    <name evidence="7" type="ORF">C8N43_0975</name>
</gene>
<organism evidence="7 8">
    <name type="scientific">Litoreibacter ponti</name>
    <dbReference type="NCBI Taxonomy" id="1510457"/>
    <lineage>
        <taxon>Bacteria</taxon>
        <taxon>Pseudomonadati</taxon>
        <taxon>Pseudomonadota</taxon>
        <taxon>Alphaproteobacteria</taxon>
        <taxon>Rhodobacterales</taxon>
        <taxon>Roseobacteraceae</taxon>
        <taxon>Litoreibacter</taxon>
    </lineage>
</organism>
<evidence type="ECO:0000256" key="3">
    <source>
        <dbReference type="ARBA" id="ARBA00023002"/>
    </source>
</evidence>
<dbReference type="SUPFAM" id="SSF54292">
    <property type="entry name" value="2Fe-2S ferredoxin-like"/>
    <property type="match status" value="1"/>
</dbReference>
<dbReference type="Pfam" id="PF01799">
    <property type="entry name" value="Fer2_2"/>
    <property type="match status" value="1"/>
</dbReference>
<dbReference type="RefSeq" id="WP_107844532.1">
    <property type="nucleotide sequence ID" value="NZ_QBKS01000001.1"/>
</dbReference>
<protein>
    <submittedName>
        <fullName evidence="7">Isoquinoline 1-oxidoreductase alpha subunit</fullName>
    </submittedName>
</protein>
<name>A0A2T6BJS8_9RHOB</name>
<dbReference type="InterPro" id="IPR051452">
    <property type="entry name" value="Diverse_Oxidoreductases"/>
</dbReference>
<keyword evidence="8" id="KW-1185">Reference proteome</keyword>
<evidence type="ECO:0000256" key="5">
    <source>
        <dbReference type="ARBA" id="ARBA00023014"/>
    </source>
</evidence>
<dbReference type="SUPFAM" id="SSF47741">
    <property type="entry name" value="CO dehydrogenase ISP C-domain like"/>
    <property type="match status" value="1"/>
</dbReference>
<dbReference type="Gene3D" id="3.10.20.30">
    <property type="match status" value="1"/>
</dbReference>
<dbReference type="GO" id="GO:0046872">
    <property type="term" value="F:metal ion binding"/>
    <property type="evidence" value="ECO:0007669"/>
    <property type="project" value="UniProtKB-KW"/>
</dbReference>
<keyword evidence="5" id="KW-0411">Iron-sulfur</keyword>
<sequence>MAISLKLNGETREVEAEPGTPLLWVLRDELQLTGTKFGCGVASCGACTVHLDGQPVRSCQTYIDDVEGAEVTTIEAMADTKIGAAVQQAWVELDVVQCGYCQSGQIMSAVGLLAENPKPSTSEIDDYMHGNACRCAAYQRIRAGIQRASEILEA</sequence>
<dbReference type="InterPro" id="IPR036884">
    <property type="entry name" value="2Fe-2S-bd_dom_sf"/>
</dbReference>